<evidence type="ECO:0000256" key="2">
    <source>
        <dbReference type="SAM" id="Coils"/>
    </source>
</evidence>
<dbReference type="InterPro" id="IPR052443">
    <property type="entry name" value="E3_ubiq-ligase_RNF220-like"/>
</dbReference>
<dbReference type="CDD" id="cd16563">
    <property type="entry name" value="RING-HC_RNF220"/>
    <property type="match status" value="1"/>
</dbReference>
<dbReference type="PANTHER" id="PTHR13459:SF1">
    <property type="entry name" value="E3 UBIQUITIN-PROTEIN LIGASE RNF220 ISOFORM X1"/>
    <property type="match status" value="1"/>
</dbReference>
<dbReference type="Proteomes" id="UP000193920">
    <property type="component" value="Unassembled WGS sequence"/>
</dbReference>
<dbReference type="InterPro" id="IPR013083">
    <property type="entry name" value="Znf_RING/FYVE/PHD"/>
</dbReference>
<sequence>MCGTVLYGSLDQINLHIDRCLQQQQQLELESKELSNKELKKSQSFDEYTWAGQTRIRATSLHEGSLLDIANVVKKSKGEDDTEDELNIEDDGTEIYGQKQYNEQSIAQMRNETNKMITEESKSSVTPKKKISIIRIPIPKRLIKNSKKESVNTNIIKESNELESKESQQVIKEKKNDKNLIIDALREKIREMEKQQKDSYKCLICLEPFVNPVTSINCWHVFCEKCWLQTLGAKRLCPQCQIITSPGDLRRIYF</sequence>
<dbReference type="STRING" id="1754190.A0A1Y1ZHI5"/>
<dbReference type="Gene3D" id="3.30.40.10">
    <property type="entry name" value="Zinc/RING finger domain, C3HC4 (zinc finger)"/>
    <property type="match status" value="1"/>
</dbReference>
<protein>
    <recommendedName>
        <fullName evidence="3">RING-type domain-containing protein</fullName>
    </recommendedName>
</protein>
<evidence type="ECO:0000256" key="1">
    <source>
        <dbReference type="PROSITE-ProRule" id="PRU00175"/>
    </source>
</evidence>
<dbReference type="InterPro" id="IPR040178">
    <property type="entry name" value="RNF220_RING"/>
</dbReference>
<gene>
    <name evidence="4" type="ORF">LY90DRAFT_200707</name>
</gene>
<dbReference type="Pfam" id="PF15926">
    <property type="entry name" value="RNF220"/>
    <property type="match status" value="1"/>
</dbReference>
<keyword evidence="1" id="KW-0863">Zinc-finger</keyword>
<evidence type="ECO:0000313" key="4">
    <source>
        <dbReference type="EMBL" id="ORY09706.1"/>
    </source>
</evidence>
<keyword evidence="1" id="KW-0479">Metal-binding</keyword>
<feature type="coiled-coil region" evidence="2">
    <location>
        <begin position="10"/>
        <end position="42"/>
    </location>
</feature>
<dbReference type="PANTHER" id="PTHR13459">
    <property type="entry name" value="E3 UBIQUITIN-PROTEIN LIGASE RNF220 ISOFORM X1"/>
    <property type="match status" value="1"/>
</dbReference>
<dbReference type="OrthoDB" id="6270329at2759"/>
<dbReference type="SUPFAM" id="SSF57850">
    <property type="entry name" value="RING/U-box"/>
    <property type="match status" value="1"/>
</dbReference>
<dbReference type="InterPro" id="IPR001841">
    <property type="entry name" value="Znf_RING"/>
</dbReference>
<dbReference type="SMART" id="SM00184">
    <property type="entry name" value="RING"/>
    <property type="match status" value="1"/>
</dbReference>
<dbReference type="PROSITE" id="PS50089">
    <property type="entry name" value="ZF_RING_2"/>
    <property type="match status" value="1"/>
</dbReference>
<dbReference type="GO" id="GO:0061630">
    <property type="term" value="F:ubiquitin protein ligase activity"/>
    <property type="evidence" value="ECO:0007669"/>
    <property type="project" value="TreeGrafter"/>
</dbReference>
<dbReference type="GO" id="GO:0008270">
    <property type="term" value="F:zinc ion binding"/>
    <property type="evidence" value="ECO:0007669"/>
    <property type="project" value="UniProtKB-KW"/>
</dbReference>
<comment type="caution">
    <text evidence="4">The sequence shown here is derived from an EMBL/GenBank/DDBJ whole genome shotgun (WGS) entry which is preliminary data.</text>
</comment>
<evidence type="ECO:0000259" key="3">
    <source>
        <dbReference type="PROSITE" id="PS50089"/>
    </source>
</evidence>
<feature type="domain" description="RING-type" evidence="3">
    <location>
        <begin position="202"/>
        <end position="241"/>
    </location>
</feature>
<reference evidence="4 5" key="1">
    <citation type="submission" date="2016-08" db="EMBL/GenBank/DDBJ databases">
        <title>A Parts List for Fungal Cellulosomes Revealed by Comparative Genomics.</title>
        <authorList>
            <consortium name="DOE Joint Genome Institute"/>
            <person name="Haitjema C.H."/>
            <person name="Gilmore S.P."/>
            <person name="Henske J.K."/>
            <person name="Solomon K.V."/>
            <person name="De Groot R."/>
            <person name="Kuo A."/>
            <person name="Mondo S.J."/>
            <person name="Salamov A.A."/>
            <person name="Labutti K."/>
            <person name="Zhao Z."/>
            <person name="Chiniquy J."/>
            <person name="Barry K."/>
            <person name="Brewer H.M."/>
            <person name="Purvine S.O."/>
            <person name="Wright A.T."/>
            <person name="Boxma B."/>
            <person name="Van Alen T."/>
            <person name="Hackstein J.H."/>
            <person name="Baker S.E."/>
            <person name="Grigoriev I.V."/>
            <person name="O'Malley M.A."/>
        </authorList>
    </citation>
    <scope>NUCLEOTIDE SEQUENCE [LARGE SCALE GENOMIC DNA]</scope>
    <source>
        <strain evidence="4 5">G1</strain>
    </source>
</reference>
<keyword evidence="2" id="KW-0175">Coiled coil</keyword>
<dbReference type="EMBL" id="MCOG01000404">
    <property type="protein sequence ID" value="ORY09706.1"/>
    <property type="molecule type" value="Genomic_DNA"/>
</dbReference>
<keyword evidence="5" id="KW-1185">Reference proteome</keyword>
<dbReference type="Pfam" id="PF13923">
    <property type="entry name" value="zf-C3HC4_2"/>
    <property type="match status" value="1"/>
</dbReference>
<keyword evidence="1" id="KW-0862">Zinc</keyword>
<proteinExistence type="predicted"/>
<name>A0A1Y1ZHI5_9FUNG</name>
<evidence type="ECO:0000313" key="5">
    <source>
        <dbReference type="Proteomes" id="UP000193920"/>
    </source>
</evidence>
<dbReference type="GO" id="GO:0016567">
    <property type="term" value="P:protein ubiquitination"/>
    <property type="evidence" value="ECO:0007669"/>
    <property type="project" value="TreeGrafter"/>
</dbReference>
<accession>A0A1Y1ZHI5</accession>
<organism evidence="4 5">
    <name type="scientific">Neocallimastix californiae</name>
    <dbReference type="NCBI Taxonomy" id="1754190"/>
    <lineage>
        <taxon>Eukaryota</taxon>
        <taxon>Fungi</taxon>
        <taxon>Fungi incertae sedis</taxon>
        <taxon>Chytridiomycota</taxon>
        <taxon>Chytridiomycota incertae sedis</taxon>
        <taxon>Neocallimastigomycetes</taxon>
        <taxon>Neocallimastigales</taxon>
        <taxon>Neocallimastigaceae</taxon>
        <taxon>Neocallimastix</taxon>
    </lineage>
</organism>
<dbReference type="AlphaFoldDB" id="A0A1Y1ZHI5"/>
<dbReference type="InterPro" id="IPR031824">
    <property type="entry name" value="RNF220_mid"/>
</dbReference>